<sequence>MLKTDTTLPLEADLVKNNWEFTEVWIDPNLSPPYLLLLLSDAEGNCRIYDPAEGYKVVFSSQSYDEAQYWLLEDEYEPMEGRLRVSELV</sequence>
<evidence type="ECO:0000313" key="2">
    <source>
        <dbReference type="Proteomes" id="UP000226442"/>
    </source>
</evidence>
<keyword evidence="2" id="KW-1185">Reference proteome</keyword>
<proteinExistence type="predicted"/>
<dbReference type="RefSeq" id="WP_096829757.1">
    <property type="nucleotide sequence ID" value="NZ_NXIB02000057.1"/>
</dbReference>
<accession>A0A2G4F0Q2</accession>
<dbReference type="Proteomes" id="UP000226442">
    <property type="component" value="Unassembled WGS sequence"/>
</dbReference>
<dbReference type="OrthoDB" id="573182at2"/>
<reference evidence="1" key="1">
    <citation type="submission" date="2017-10" db="EMBL/GenBank/DDBJ databases">
        <title>Draft genome sequence of the planktic cyanobacteria Tychonema bourrellyi isolated from alpine lentic freshwater.</title>
        <authorList>
            <person name="Tett A."/>
            <person name="Armanini F."/>
            <person name="Asnicar F."/>
            <person name="Boscaini A."/>
            <person name="Pasolli E."/>
            <person name="Zolfo M."/>
            <person name="Donati C."/>
            <person name="Salmaso N."/>
            <person name="Segata N."/>
        </authorList>
    </citation>
    <scope>NUCLEOTIDE SEQUENCE</scope>
    <source>
        <strain evidence="1">FEM_GT703</strain>
    </source>
</reference>
<name>A0A2G4F0Q2_9CYAN</name>
<dbReference type="AlphaFoldDB" id="A0A2G4F0Q2"/>
<organism evidence="1 2">
    <name type="scientific">Tychonema bourrellyi FEM_GT703</name>
    <dbReference type="NCBI Taxonomy" id="2040638"/>
    <lineage>
        <taxon>Bacteria</taxon>
        <taxon>Bacillati</taxon>
        <taxon>Cyanobacteriota</taxon>
        <taxon>Cyanophyceae</taxon>
        <taxon>Oscillatoriophycideae</taxon>
        <taxon>Oscillatoriales</taxon>
        <taxon>Microcoleaceae</taxon>
        <taxon>Tychonema</taxon>
    </lineage>
</organism>
<dbReference type="EMBL" id="NXIB02000057">
    <property type="protein sequence ID" value="PHX55318.1"/>
    <property type="molecule type" value="Genomic_DNA"/>
</dbReference>
<evidence type="ECO:0000313" key="1">
    <source>
        <dbReference type="EMBL" id="PHX55318.1"/>
    </source>
</evidence>
<gene>
    <name evidence="1" type="ORF">CP500_011480</name>
</gene>
<protein>
    <submittedName>
        <fullName evidence="1">Uncharacterized protein</fullName>
    </submittedName>
</protein>
<comment type="caution">
    <text evidence="1">The sequence shown here is derived from an EMBL/GenBank/DDBJ whole genome shotgun (WGS) entry which is preliminary data.</text>
</comment>